<evidence type="ECO:0000256" key="9">
    <source>
        <dbReference type="ARBA" id="ARBA00023136"/>
    </source>
</evidence>
<dbReference type="STRING" id="1391654.AKJ09_10762"/>
<evidence type="ECO:0000256" key="1">
    <source>
        <dbReference type="ARBA" id="ARBA00004141"/>
    </source>
</evidence>
<feature type="transmembrane region" description="Helical" evidence="10">
    <location>
        <begin position="183"/>
        <end position="201"/>
    </location>
</feature>
<keyword evidence="6 10" id="KW-0812">Transmembrane</keyword>
<evidence type="ECO:0000256" key="7">
    <source>
        <dbReference type="ARBA" id="ARBA00022989"/>
    </source>
</evidence>
<sequence length="265" mass="27660">MQGGSGSQAFATKAGKAGLGFFAGVRAVFGGVGFVVSTPSVWGWALVPVVIAAALFGGVGAGAVWAGTELSSRMMTGEQGSAWLSFGLWALWALRIVFWIVGLVVAFVIAMSLAQPLSGFALETIAKKQELALGGRGRGWPDQPFVSGFVRSLRVTLTALAVGLPILAVLAAITLLFPPASVVTIPLKFVVTGVLAAYDLLDYPFSIRGRGVRDRLGFIRDNFAAVLGFGVTMAALLLVPGMGLFLLPFGVAGASRLVFERDARR</sequence>
<evidence type="ECO:0000313" key="12">
    <source>
        <dbReference type="Proteomes" id="UP000064967"/>
    </source>
</evidence>
<keyword evidence="7 10" id="KW-1133">Transmembrane helix</keyword>
<dbReference type="PANTHER" id="PTHR37468:SF1">
    <property type="entry name" value="SULFATE TRANSPORTER CYSZ"/>
    <property type="match status" value="1"/>
</dbReference>
<keyword evidence="3" id="KW-1003">Cell membrane</keyword>
<dbReference type="InterPro" id="IPR059112">
    <property type="entry name" value="CysZ/EI24"/>
</dbReference>
<dbReference type="KEGG" id="llu:AKJ09_10762"/>
<protein>
    <submittedName>
        <fullName evidence="11">Sulfate transport system protein cysZ</fullName>
    </submittedName>
</protein>
<evidence type="ECO:0000256" key="10">
    <source>
        <dbReference type="SAM" id="Phobius"/>
    </source>
</evidence>
<evidence type="ECO:0000256" key="8">
    <source>
        <dbReference type="ARBA" id="ARBA00023032"/>
    </source>
</evidence>
<dbReference type="RefSeq" id="WP_169928591.1">
    <property type="nucleotide sequence ID" value="NZ_CP012333.1"/>
</dbReference>
<dbReference type="Pfam" id="PF07264">
    <property type="entry name" value="EI24"/>
    <property type="match status" value="1"/>
</dbReference>
<feature type="transmembrane region" description="Helical" evidence="10">
    <location>
        <begin position="43"/>
        <end position="66"/>
    </location>
</feature>
<dbReference type="Proteomes" id="UP000064967">
    <property type="component" value="Chromosome"/>
</dbReference>
<name>A0A0K1QEB1_9BACT</name>
<keyword evidence="2" id="KW-0813">Transport</keyword>
<organism evidence="11 12">
    <name type="scientific">Labilithrix luteola</name>
    <dbReference type="NCBI Taxonomy" id="1391654"/>
    <lineage>
        <taxon>Bacteria</taxon>
        <taxon>Pseudomonadati</taxon>
        <taxon>Myxococcota</taxon>
        <taxon>Polyangia</taxon>
        <taxon>Polyangiales</taxon>
        <taxon>Labilitrichaceae</taxon>
        <taxon>Labilithrix</taxon>
    </lineage>
</organism>
<dbReference type="GO" id="GO:0005886">
    <property type="term" value="C:plasma membrane"/>
    <property type="evidence" value="ECO:0007669"/>
    <property type="project" value="TreeGrafter"/>
</dbReference>
<keyword evidence="5" id="KW-0028">Amino-acid biosynthesis</keyword>
<evidence type="ECO:0000256" key="3">
    <source>
        <dbReference type="ARBA" id="ARBA00022475"/>
    </source>
</evidence>
<feature type="transmembrane region" description="Helical" evidence="10">
    <location>
        <begin position="86"/>
        <end position="110"/>
    </location>
</feature>
<evidence type="ECO:0000256" key="5">
    <source>
        <dbReference type="ARBA" id="ARBA00022605"/>
    </source>
</evidence>
<dbReference type="GO" id="GO:0019344">
    <property type="term" value="P:cysteine biosynthetic process"/>
    <property type="evidence" value="ECO:0007669"/>
    <property type="project" value="TreeGrafter"/>
</dbReference>
<gene>
    <name evidence="11" type="ORF">AKJ09_10762</name>
</gene>
<comment type="subcellular location">
    <subcellularLocation>
        <location evidence="1">Membrane</location>
        <topology evidence="1">Multi-pass membrane protein</topology>
    </subcellularLocation>
</comment>
<dbReference type="InterPro" id="IPR050480">
    <property type="entry name" value="CysZ-like"/>
</dbReference>
<feature type="transmembrane region" description="Helical" evidence="10">
    <location>
        <begin position="222"/>
        <end position="247"/>
    </location>
</feature>
<dbReference type="AlphaFoldDB" id="A0A0K1QEB1"/>
<dbReference type="GO" id="GO:0009675">
    <property type="term" value="F:high-affinity sulfate:proton symporter activity"/>
    <property type="evidence" value="ECO:0007669"/>
    <property type="project" value="TreeGrafter"/>
</dbReference>
<proteinExistence type="predicted"/>
<dbReference type="GO" id="GO:0000103">
    <property type="term" value="P:sulfate assimilation"/>
    <property type="evidence" value="ECO:0007669"/>
    <property type="project" value="TreeGrafter"/>
</dbReference>
<keyword evidence="9 10" id="KW-0472">Membrane</keyword>
<feature type="transmembrane region" description="Helical" evidence="10">
    <location>
        <begin position="155"/>
        <end position="177"/>
    </location>
</feature>
<accession>A0A0K1QEB1</accession>
<dbReference type="EMBL" id="CP012333">
    <property type="protein sequence ID" value="AKV04099.1"/>
    <property type="molecule type" value="Genomic_DNA"/>
</dbReference>
<evidence type="ECO:0000313" key="11">
    <source>
        <dbReference type="EMBL" id="AKV04099.1"/>
    </source>
</evidence>
<evidence type="ECO:0000256" key="4">
    <source>
        <dbReference type="ARBA" id="ARBA00022519"/>
    </source>
</evidence>
<evidence type="ECO:0000256" key="2">
    <source>
        <dbReference type="ARBA" id="ARBA00022448"/>
    </source>
</evidence>
<keyword evidence="4" id="KW-0997">Cell inner membrane</keyword>
<keyword evidence="8" id="KW-0764">Sulfate transport</keyword>
<keyword evidence="12" id="KW-1185">Reference proteome</keyword>
<feature type="transmembrane region" description="Helical" evidence="10">
    <location>
        <begin position="17"/>
        <end position="36"/>
    </location>
</feature>
<evidence type="ECO:0000256" key="6">
    <source>
        <dbReference type="ARBA" id="ARBA00022692"/>
    </source>
</evidence>
<dbReference type="PANTHER" id="PTHR37468">
    <property type="entry name" value="SULFATE TRANSPORTER CYSZ"/>
    <property type="match status" value="1"/>
</dbReference>
<reference evidence="11 12" key="1">
    <citation type="submission" date="2015-08" db="EMBL/GenBank/DDBJ databases">
        <authorList>
            <person name="Babu N.S."/>
            <person name="Beckwith C.J."/>
            <person name="Beseler K.G."/>
            <person name="Brison A."/>
            <person name="Carone J.V."/>
            <person name="Caskin T.P."/>
            <person name="Diamond M."/>
            <person name="Durham M.E."/>
            <person name="Foxe J.M."/>
            <person name="Go M."/>
            <person name="Henderson B.A."/>
            <person name="Jones I.B."/>
            <person name="McGettigan J.A."/>
            <person name="Micheletti S.J."/>
            <person name="Nasrallah M.E."/>
            <person name="Ortiz D."/>
            <person name="Piller C.R."/>
            <person name="Privatt S.R."/>
            <person name="Schneider S.L."/>
            <person name="Sharp S."/>
            <person name="Smith T.C."/>
            <person name="Stanton J.D."/>
            <person name="Ullery H.E."/>
            <person name="Wilson R.J."/>
            <person name="Serrano M.G."/>
            <person name="Buck G."/>
            <person name="Lee V."/>
            <person name="Wang Y."/>
            <person name="Carvalho R."/>
            <person name="Voegtly L."/>
            <person name="Shi R."/>
            <person name="Duckworth R."/>
            <person name="Johnson A."/>
            <person name="Loviza R."/>
            <person name="Walstead R."/>
            <person name="Shah Z."/>
            <person name="Kiflezghi M."/>
            <person name="Wade K."/>
            <person name="Ball S.L."/>
            <person name="Bradley K.W."/>
            <person name="Asai D.J."/>
            <person name="Bowman C.A."/>
            <person name="Russell D.A."/>
            <person name="Pope W.H."/>
            <person name="Jacobs-Sera D."/>
            <person name="Hendrix R.W."/>
            <person name="Hatfull G.F."/>
        </authorList>
    </citation>
    <scope>NUCLEOTIDE SEQUENCE [LARGE SCALE GENOMIC DNA]</scope>
    <source>
        <strain evidence="11 12">DSM 27648</strain>
    </source>
</reference>